<keyword evidence="3" id="KW-1003">Cell membrane</keyword>
<dbReference type="Proteomes" id="UP000649179">
    <property type="component" value="Unassembled WGS sequence"/>
</dbReference>
<evidence type="ECO:0000256" key="4">
    <source>
        <dbReference type="ARBA" id="ARBA00022692"/>
    </source>
</evidence>
<evidence type="ECO:0000256" key="2">
    <source>
        <dbReference type="ARBA" id="ARBA00022448"/>
    </source>
</evidence>
<dbReference type="PROSITE" id="PS50850">
    <property type="entry name" value="MFS"/>
    <property type="match status" value="1"/>
</dbReference>
<organism evidence="10 11">
    <name type="scientific">Marmoricola endophyticus</name>
    <dbReference type="NCBI Taxonomy" id="2040280"/>
    <lineage>
        <taxon>Bacteria</taxon>
        <taxon>Bacillati</taxon>
        <taxon>Actinomycetota</taxon>
        <taxon>Actinomycetes</taxon>
        <taxon>Propionibacteriales</taxon>
        <taxon>Nocardioidaceae</taxon>
        <taxon>Marmoricola</taxon>
    </lineage>
</organism>
<feature type="transmembrane region" description="Helical" evidence="8">
    <location>
        <begin position="112"/>
        <end position="132"/>
    </location>
</feature>
<evidence type="ECO:0000256" key="5">
    <source>
        <dbReference type="ARBA" id="ARBA00022989"/>
    </source>
</evidence>
<feature type="transmembrane region" description="Helical" evidence="8">
    <location>
        <begin position="247"/>
        <end position="275"/>
    </location>
</feature>
<evidence type="ECO:0000256" key="1">
    <source>
        <dbReference type="ARBA" id="ARBA00004429"/>
    </source>
</evidence>
<evidence type="ECO:0000256" key="7">
    <source>
        <dbReference type="SAM" id="MobiDB-lite"/>
    </source>
</evidence>
<protein>
    <submittedName>
        <fullName evidence="10">MFS transporter</fullName>
    </submittedName>
</protein>
<sequence length="449" mass="46630">MSNETEPHDPSPDPAPQPDDAPEQARTWRSLLRGQAVDTRPLRIPEYKRLLIGQGTSFIGSMLTQVAVPVEVYAITRSSLYVGFVGLAGLVPIVAFGLYGGAIADVVDRRRLYFGASVITWVVTLALLAQTLVGIDGVWLILGLVAVQSAAFATSSSARGAIIPRIVPVDLVPAANTLNFTVGNVGQVAGPLIAGLVIALPGPVSGFAYAYAIDAVLFTAALWSALRLPPIPPDRDGPAKRPGMREVLEGLVFIAKNPVLVMSFVVDIVAMVLAMPRALFPAVADDRFGGQVGPLYAAIAIGSVIAGLSSGWIGKVRRQGRALVVAIVGWGVAVALSGLAHSLWLAVVLLAVAGAADLVSAVYRQTILQTYAPDELRGRMQGVFTAVVAGGPRLGDVRAGATAAATTATVSWVGGGIACAVVVLVVGLAVRSFWRYDAVADRPVVADPA</sequence>
<keyword evidence="6 8" id="KW-0472">Membrane</keyword>
<comment type="caution">
    <text evidence="10">The sequence shown here is derived from an EMBL/GenBank/DDBJ whole genome shotgun (WGS) entry which is preliminary data.</text>
</comment>
<name>A0A917BH34_9ACTN</name>
<feature type="transmembrane region" description="Helical" evidence="8">
    <location>
        <begin position="206"/>
        <end position="226"/>
    </location>
</feature>
<dbReference type="GO" id="GO:0022857">
    <property type="term" value="F:transmembrane transporter activity"/>
    <property type="evidence" value="ECO:0007669"/>
    <property type="project" value="InterPro"/>
</dbReference>
<comment type="subcellular location">
    <subcellularLocation>
        <location evidence="1">Cell inner membrane</location>
        <topology evidence="1">Multi-pass membrane protein</topology>
    </subcellularLocation>
</comment>
<dbReference type="InterPro" id="IPR020846">
    <property type="entry name" value="MFS_dom"/>
</dbReference>
<keyword evidence="5 8" id="KW-1133">Transmembrane helix</keyword>
<reference evidence="10" key="2">
    <citation type="submission" date="2020-09" db="EMBL/GenBank/DDBJ databases">
        <authorList>
            <person name="Sun Q."/>
            <person name="Zhou Y."/>
        </authorList>
    </citation>
    <scope>NUCLEOTIDE SEQUENCE</scope>
    <source>
        <strain evidence="10">CGMCC 1.16067</strain>
    </source>
</reference>
<dbReference type="PANTHER" id="PTHR23513">
    <property type="entry name" value="INTEGRAL MEMBRANE EFFLUX PROTEIN-RELATED"/>
    <property type="match status" value="1"/>
</dbReference>
<dbReference type="CDD" id="cd06173">
    <property type="entry name" value="MFS_MefA_like"/>
    <property type="match status" value="1"/>
</dbReference>
<proteinExistence type="predicted"/>
<feature type="region of interest" description="Disordered" evidence="7">
    <location>
        <begin position="1"/>
        <end position="24"/>
    </location>
</feature>
<feature type="transmembrane region" description="Helical" evidence="8">
    <location>
        <begin position="412"/>
        <end position="434"/>
    </location>
</feature>
<keyword evidence="4 8" id="KW-0812">Transmembrane</keyword>
<dbReference type="AlphaFoldDB" id="A0A917BH34"/>
<dbReference type="PANTHER" id="PTHR23513:SF9">
    <property type="entry name" value="ENTEROBACTIN EXPORTER ENTS"/>
    <property type="match status" value="1"/>
</dbReference>
<feature type="transmembrane region" description="Helical" evidence="8">
    <location>
        <begin position="295"/>
        <end position="313"/>
    </location>
</feature>
<dbReference type="RefSeq" id="WP_188778848.1">
    <property type="nucleotide sequence ID" value="NZ_BMKQ01000001.1"/>
</dbReference>
<feature type="domain" description="Major facilitator superfamily (MFS) profile" evidence="9">
    <location>
        <begin position="251"/>
        <end position="449"/>
    </location>
</feature>
<feature type="transmembrane region" description="Helical" evidence="8">
    <location>
        <begin position="138"/>
        <end position="158"/>
    </location>
</feature>
<evidence type="ECO:0000259" key="9">
    <source>
        <dbReference type="PROSITE" id="PS50850"/>
    </source>
</evidence>
<evidence type="ECO:0000256" key="3">
    <source>
        <dbReference type="ARBA" id="ARBA00022475"/>
    </source>
</evidence>
<keyword evidence="11" id="KW-1185">Reference proteome</keyword>
<keyword evidence="2" id="KW-0813">Transport</keyword>
<evidence type="ECO:0000313" key="10">
    <source>
        <dbReference type="EMBL" id="GGF38743.1"/>
    </source>
</evidence>
<dbReference type="SUPFAM" id="SSF103473">
    <property type="entry name" value="MFS general substrate transporter"/>
    <property type="match status" value="1"/>
</dbReference>
<dbReference type="Gene3D" id="1.20.1250.20">
    <property type="entry name" value="MFS general substrate transporter like domains"/>
    <property type="match status" value="1"/>
</dbReference>
<accession>A0A917BH34</accession>
<reference evidence="10" key="1">
    <citation type="journal article" date="2014" name="Int. J. Syst. Evol. Microbiol.">
        <title>Complete genome sequence of Corynebacterium casei LMG S-19264T (=DSM 44701T), isolated from a smear-ripened cheese.</title>
        <authorList>
            <consortium name="US DOE Joint Genome Institute (JGI-PGF)"/>
            <person name="Walter F."/>
            <person name="Albersmeier A."/>
            <person name="Kalinowski J."/>
            <person name="Ruckert C."/>
        </authorList>
    </citation>
    <scope>NUCLEOTIDE SEQUENCE</scope>
    <source>
        <strain evidence="10">CGMCC 1.16067</strain>
    </source>
</reference>
<dbReference type="GO" id="GO:0005886">
    <property type="term" value="C:plasma membrane"/>
    <property type="evidence" value="ECO:0007669"/>
    <property type="project" value="UniProtKB-SubCell"/>
</dbReference>
<dbReference type="Pfam" id="PF05977">
    <property type="entry name" value="MFS_3"/>
    <property type="match status" value="1"/>
</dbReference>
<feature type="transmembrane region" description="Helical" evidence="8">
    <location>
        <begin position="343"/>
        <end position="363"/>
    </location>
</feature>
<dbReference type="EMBL" id="BMKQ01000001">
    <property type="protein sequence ID" value="GGF38743.1"/>
    <property type="molecule type" value="Genomic_DNA"/>
</dbReference>
<evidence type="ECO:0000313" key="11">
    <source>
        <dbReference type="Proteomes" id="UP000649179"/>
    </source>
</evidence>
<feature type="transmembrane region" description="Helical" evidence="8">
    <location>
        <begin position="80"/>
        <end position="100"/>
    </location>
</feature>
<feature type="transmembrane region" description="Helical" evidence="8">
    <location>
        <begin position="320"/>
        <end position="337"/>
    </location>
</feature>
<feature type="transmembrane region" description="Helical" evidence="8">
    <location>
        <begin position="178"/>
        <end position="200"/>
    </location>
</feature>
<evidence type="ECO:0000256" key="6">
    <source>
        <dbReference type="ARBA" id="ARBA00023136"/>
    </source>
</evidence>
<gene>
    <name evidence="10" type="ORF">GCM10011519_10430</name>
</gene>
<dbReference type="InterPro" id="IPR010290">
    <property type="entry name" value="TM_effector"/>
</dbReference>
<feature type="compositionally biased region" description="Basic and acidic residues" evidence="7">
    <location>
        <begin position="1"/>
        <end position="11"/>
    </location>
</feature>
<evidence type="ECO:0000256" key="8">
    <source>
        <dbReference type="SAM" id="Phobius"/>
    </source>
</evidence>
<dbReference type="InterPro" id="IPR036259">
    <property type="entry name" value="MFS_trans_sf"/>
</dbReference>